<gene>
    <name evidence="2" type="ORF">A2943_02990</name>
</gene>
<comment type="caution">
    <text evidence="2">The sequence shown here is derived from an EMBL/GenBank/DDBJ whole genome shotgun (WGS) entry which is preliminary data.</text>
</comment>
<protein>
    <submittedName>
        <fullName evidence="2">Uncharacterized protein</fullName>
    </submittedName>
</protein>
<proteinExistence type="predicted"/>
<sequence>MEAFMPAHKYGKIEQKIRDRYNAGISRQQVMVEFKLENNQMAGLSNRLGLVWSRQPKPLHVARAFVEKPEPKSPAKVAMPPQKKSGKPKQNAPGVEQGTAALSAEIDQKFVESTRDLRRRMGTPPMMSSRERRERGFEDLELPAHMPKPGDGLTTEDIRFLDRMLYRDKK</sequence>
<reference evidence="2 3" key="1">
    <citation type="journal article" date="2016" name="Nat. Commun.">
        <title>Thousands of microbial genomes shed light on interconnected biogeochemical processes in an aquifer system.</title>
        <authorList>
            <person name="Anantharaman K."/>
            <person name="Brown C.T."/>
            <person name="Hug L.A."/>
            <person name="Sharon I."/>
            <person name="Castelle C.J."/>
            <person name="Probst A.J."/>
            <person name="Thomas B.C."/>
            <person name="Singh A."/>
            <person name="Wilkins M.J."/>
            <person name="Karaoz U."/>
            <person name="Brodie E.L."/>
            <person name="Williams K.H."/>
            <person name="Hubbard S.S."/>
            <person name="Banfield J.F."/>
        </authorList>
    </citation>
    <scope>NUCLEOTIDE SEQUENCE [LARGE SCALE GENOMIC DNA]</scope>
</reference>
<feature type="compositionally biased region" description="Basic and acidic residues" evidence="1">
    <location>
        <begin position="129"/>
        <end position="138"/>
    </location>
</feature>
<dbReference type="EMBL" id="MEWX01000014">
    <property type="protein sequence ID" value="OGC80813.1"/>
    <property type="molecule type" value="Genomic_DNA"/>
</dbReference>
<dbReference type="Proteomes" id="UP000176185">
    <property type="component" value="Unassembled WGS sequence"/>
</dbReference>
<evidence type="ECO:0000256" key="1">
    <source>
        <dbReference type="SAM" id="MobiDB-lite"/>
    </source>
</evidence>
<evidence type="ECO:0000313" key="3">
    <source>
        <dbReference type="Proteomes" id="UP000176185"/>
    </source>
</evidence>
<evidence type="ECO:0000313" key="2">
    <source>
        <dbReference type="EMBL" id="OGC80813.1"/>
    </source>
</evidence>
<dbReference type="STRING" id="1797243.A2943_02990"/>
<feature type="compositionally biased region" description="Basic and acidic residues" evidence="1">
    <location>
        <begin position="106"/>
        <end position="116"/>
    </location>
</feature>
<dbReference type="AlphaFoldDB" id="A0A1F4XI88"/>
<accession>A0A1F4XI88</accession>
<feature type="region of interest" description="Disordered" evidence="1">
    <location>
        <begin position="65"/>
        <end position="154"/>
    </location>
</feature>
<organism evidence="2 3">
    <name type="scientific">Candidatus Adlerbacteria bacterium RIFCSPLOWO2_01_FULL_51_16</name>
    <dbReference type="NCBI Taxonomy" id="1797243"/>
    <lineage>
        <taxon>Bacteria</taxon>
        <taxon>Candidatus Adleribacteriota</taxon>
    </lineage>
</organism>
<name>A0A1F4XI88_9BACT</name>